<accession>A0A150H1E1</accession>
<evidence type="ECO:0000313" key="2">
    <source>
        <dbReference type="Proteomes" id="UP000075714"/>
    </source>
</evidence>
<sequence length="100" mass="10601">MNFKTVKAIAGPASVIIGSGLLALAIIVAADKFVVAADKFGSHLESGADKLGDHIKMGLKDGLESHMAAEGAGKDLHLNDMQVFSTAMRESKPWITFFGW</sequence>
<proteinExistence type="predicted"/>
<evidence type="ECO:0000313" key="1">
    <source>
        <dbReference type="EMBL" id="KXZ55792.1"/>
    </source>
</evidence>
<dbReference type="EMBL" id="LSYV01000003">
    <property type="protein sequence ID" value="KXZ55792.1"/>
    <property type="molecule type" value="Genomic_DNA"/>
</dbReference>
<comment type="caution">
    <text evidence="1">The sequence shown here is derived from an EMBL/GenBank/DDBJ whole genome shotgun (WGS) entry which is preliminary data.</text>
</comment>
<keyword evidence="2" id="KW-1185">Reference proteome</keyword>
<organism evidence="1 2">
    <name type="scientific">Gonium pectorale</name>
    <name type="common">Green alga</name>
    <dbReference type="NCBI Taxonomy" id="33097"/>
    <lineage>
        <taxon>Eukaryota</taxon>
        <taxon>Viridiplantae</taxon>
        <taxon>Chlorophyta</taxon>
        <taxon>core chlorophytes</taxon>
        <taxon>Chlorophyceae</taxon>
        <taxon>CS clade</taxon>
        <taxon>Chlamydomonadales</taxon>
        <taxon>Volvocaceae</taxon>
        <taxon>Gonium</taxon>
    </lineage>
</organism>
<gene>
    <name evidence="1" type="ORF">GPECTOR_2g1342</name>
</gene>
<reference evidence="2" key="1">
    <citation type="journal article" date="2016" name="Nat. Commun.">
        <title>The Gonium pectorale genome demonstrates co-option of cell cycle regulation during the evolution of multicellularity.</title>
        <authorList>
            <person name="Hanschen E.R."/>
            <person name="Marriage T.N."/>
            <person name="Ferris P.J."/>
            <person name="Hamaji T."/>
            <person name="Toyoda A."/>
            <person name="Fujiyama A."/>
            <person name="Neme R."/>
            <person name="Noguchi H."/>
            <person name="Minakuchi Y."/>
            <person name="Suzuki M."/>
            <person name="Kawai-Toyooka H."/>
            <person name="Smith D.R."/>
            <person name="Sparks H."/>
            <person name="Anderson J."/>
            <person name="Bakaric R."/>
            <person name="Luria V."/>
            <person name="Karger A."/>
            <person name="Kirschner M.W."/>
            <person name="Durand P.M."/>
            <person name="Michod R.E."/>
            <person name="Nozaki H."/>
            <person name="Olson B.J."/>
        </authorList>
    </citation>
    <scope>NUCLEOTIDE SEQUENCE [LARGE SCALE GENOMIC DNA]</scope>
    <source>
        <strain evidence="2">NIES-2863</strain>
    </source>
</reference>
<protein>
    <submittedName>
        <fullName evidence="1">Uncharacterized protein</fullName>
    </submittedName>
</protein>
<dbReference type="Proteomes" id="UP000075714">
    <property type="component" value="Unassembled WGS sequence"/>
</dbReference>
<name>A0A150H1E1_GONPE</name>
<dbReference type="AlphaFoldDB" id="A0A150H1E1"/>